<evidence type="ECO:0000256" key="4">
    <source>
        <dbReference type="ARBA" id="ARBA00023172"/>
    </source>
</evidence>
<dbReference type="Pfam" id="PF01609">
    <property type="entry name" value="DDE_Tnp_1"/>
    <property type="match status" value="1"/>
</dbReference>
<keyword evidence="4" id="KW-0233">DNA recombination</keyword>
<dbReference type="GO" id="GO:0006313">
    <property type="term" value="P:DNA transposition"/>
    <property type="evidence" value="ECO:0007669"/>
    <property type="project" value="InterPro"/>
</dbReference>
<keyword evidence="3" id="KW-0238">DNA-binding</keyword>
<keyword evidence="8" id="KW-1185">Reference proteome</keyword>
<evidence type="ECO:0000256" key="3">
    <source>
        <dbReference type="ARBA" id="ARBA00023125"/>
    </source>
</evidence>
<dbReference type="EMBL" id="JAIRBC010000047">
    <property type="protein sequence ID" value="MCG2462819.1"/>
    <property type="molecule type" value="Genomic_DNA"/>
</dbReference>
<dbReference type="RefSeq" id="WP_317903952.1">
    <property type="nucleotide sequence ID" value="NZ_JAIRBC010000047.1"/>
</dbReference>
<keyword evidence="2" id="KW-0815">Transposition</keyword>
<dbReference type="GO" id="GO:0003677">
    <property type="term" value="F:DNA binding"/>
    <property type="evidence" value="ECO:0007669"/>
    <property type="project" value="UniProtKB-KW"/>
</dbReference>
<organism evidence="7 8">
    <name type="scientific">Cerina litoralis</name>
    <dbReference type="NCBI Taxonomy" id="2874477"/>
    <lineage>
        <taxon>Bacteria</taxon>
        <taxon>Pseudomonadati</taxon>
        <taxon>Bacteroidota</taxon>
        <taxon>Flavobacteriia</taxon>
        <taxon>Flavobacteriales</taxon>
        <taxon>Flavobacteriaceae</taxon>
        <taxon>Cerina</taxon>
    </lineage>
</organism>
<comment type="caution">
    <text evidence="7">The sequence shown here is derived from an EMBL/GenBank/DDBJ whole genome shotgun (WGS) entry which is preliminary data.</text>
</comment>
<gene>
    <name evidence="7" type="ORF">K8352_18795</name>
</gene>
<evidence type="ECO:0000256" key="1">
    <source>
        <dbReference type="ARBA" id="ARBA00010075"/>
    </source>
</evidence>
<evidence type="ECO:0000256" key="2">
    <source>
        <dbReference type="ARBA" id="ARBA00022578"/>
    </source>
</evidence>
<dbReference type="InterPro" id="IPR047952">
    <property type="entry name" value="Transpos_IS4"/>
</dbReference>
<sequence>MFQNKYVFAQLVSFLNRSKSNRIVAKYEGDKYVKHFSCWNQLLALMFGQLSNRESLRGLIVALDAHHSKTYHLGVGRNVSKSSLARANQDRDYHIFEEYAYYLVNQAREKRTTNIFNLGGNVYAFDSTTIDLCLSVLWWAKFRKKKGGIKVHTLYDVETRIPTFFHITEASVHDSKAMKEIPYEPDSYYIFDRAYNSFKMLYKIHQIGAYFIVRAKKNLQYRTIKWKRRLPRNVLSDVTIDLTGFYPKKYYPGSLRMVRYWDGEQKREFVFLTNATHISALQVAELYKNRWQVELFFKWLKQHLKIKKFWGTAENAVRIQIYAALCTYCLVAIVQHDMKLDRSTYEVLQILSISLTDKTNLRDLFSKTKFQNDKERTSLNGPNLFDF</sequence>
<dbReference type="Proteomes" id="UP001200642">
    <property type="component" value="Unassembled WGS sequence"/>
</dbReference>
<dbReference type="NCBIfam" id="NF033592">
    <property type="entry name" value="transpos_IS4_1"/>
    <property type="match status" value="1"/>
</dbReference>
<reference evidence="7" key="1">
    <citation type="submission" date="2023-02" db="EMBL/GenBank/DDBJ databases">
        <title>Genome of Flavobacteriaceae gen. nov. sp. strain F89.</title>
        <authorList>
            <person name="Wang Y."/>
        </authorList>
    </citation>
    <scope>NUCLEOTIDE SEQUENCE</scope>
    <source>
        <strain evidence="7">F89</strain>
    </source>
</reference>
<dbReference type="SUPFAM" id="SSF53098">
    <property type="entry name" value="Ribonuclease H-like"/>
    <property type="match status" value="1"/>
</dbReference>
<evidence type="ECO:0000313" key="8">
    <source>
        <dbReference type="Proteomes" id="UP001200642"/>
    </source>
</evidence>
<dbReference type="PANTHER" id="PTHR33258:SF1">
    <property type="entry name" value="TRANSPOSASE INSL FOR INSERTION SEQUENCE ELEMENT IS186A-RELATED"/>
    <property type="match status" value="1"/>
</dbReference>
<evidence type="ECO:0000313" key="7">
    <source>
        <dbReference type="EMBL" id="MCG2462819.1"/>
    </source>
</evidence>
<accession>A0AAE3EZ31</accession>
<dbReference type="Pfam" id="PF14294">
    <property type="entry name" value="DUF4372"/>
    <property type="match status" value="1"/>
</dbReference>
<proteinExistence type="inferred from homology"/>
<dbReference type="AlphaFoldDB" id="A0AAE3EZ31"/>
<dbReference type="PANTHER" id="PTHR33258">
    <property type="entry name" value="TRANSPOSASE INSL FOR INSERTION SEQUENCE ELEMENT IS186A-RELATED"/>
    <property type="match status" value="1"/>
</dbReference>
<evidence type="ECO:0000259" key="5">
    <source>
        <dbReference type="Pfam" id="PF01609"/>
    </source>
</evidence>
<feature type="domain" description="DUF4372" evidence="6">
    <location>
        <begin position="4"/>
        <end position="75"/>
    </location>
</feature>
<dbReference type="InterPro" id="IPR002559">
    <property type="entry name" value="Transposase_11"/>
</dbReference>
<dbReference type="Gene3D" id="3.90.350.10">
    <property type="entry name" value="Transposase Inhibitor Protein From Tn5, Chain A, domain 1"/>
    <property type="match status" value="1"/>
</dbReference>
<dbReference type="InterPro" id="IPR025399">
    <property type="entry name" value="DUF4372"/>
</dbReference>
<dbReference type="GO" id="GO:0004803">
    <property type="term" value="F:transposase activity"/>
    <property type="evidence" value="ECO:0007669"/>
    <property type="project" value="InterPro"/>
</dbReference>
<dbReference type="InterPro" id="IPR012337">
    <property type="entry name" value="RNaseH-like_sf"/>
</dbReference>
<feature type="domain" description="Transposase IS4-like" evidence="5">
    <location>
        <begin position="120"/>
        <end position="330"/>
    </location>
</feature>
<comment type="similarity">
    <text evidence="1">Belongs to the transposase 11 family.</text>
</comment>
<name>A0AAE3EZ31_9FLAO</name>
<evidence type="ECO:0000259" key="6">
    <source>
        <dbReference type="Pfam" id="PF14294"/>
    </source>
</evidence>
<protein>
    <submittedName>
        <fullName evidence="7">IS4 family transposase</fullName>
    </submittedName>
</protein>